<protein>
    <submittedName>
        <fullName evidence="5">HTH-type transcriptional regulator VirS</fullName>
    </submittedName>
</protein>
<evidence type="ECO:0000256" key="2">
    <source>
        <dbReference type="ARBA" id="ARBA00023125"/>
    </source>
</evidence>
<dbReference type="Proteomes" id="UP000220836">
    <property type="component" value="Unassembled WGS sequence"/>
</dbReference>
<accession>A0A238KTK7</accession>
<evidence type="ECO:0000313" key="6">
    <source>
        <dbReference type="Proteomes" id="UP000220836"/>
    </source>
</evidence>
<keyword evidence="6" id="KW-1185">Reference proteome</keyword>
<dbReference type="GO" id="GO:0000976">
    <property type="term" value="F:transcription cis-regulatory region binding"/>
    <property type="evidence" value="ECO:0007669"/>
    <property type="project" value="TreeGrafter"/>
</dbReference>
<keyword evidence="1" id="KW-0805">Transcription regulation</keyword>
<evidence type="ECO:0000313" key="5">
    <source>
        <dbReference type="EMBL" id="SMX46047.1"/>
    </source>
</evidence>
<dbReference type="PANTHER" id="PTHR47894:SF4">
    <property type="entry name" value="HTH-TYPE TRANSCRIPTIONAL REGULATOR GADX"/>
    <property type="match status" value="1"/>
</dbReference>
<gene>
    <name evidence="5" type="primary">virS_1</name>
    <name evidence="5" type="ORF">PEV8663_03179</name>
</gene>
<organism evidence="5 6">
    <name type="scientific">Pelagimonas varians</name>
    <dbReference type="NCBI Taxonomy" id="696760"/>
    <lineage>
        <taxon>Bacteria</taxon>
        <taxon>Pseudomonadati</taxon>
        <taxon>Pseudomonadota</taxon>
        <taxon>Alphaproteobacteria</taxon>
        <taxon>Rhodobacterales</taxon>
        <taxon>Roseobacteraceae</taxon>
        <taxon>Pelagimonas</taxon>
    </lineage>
</organism>
<sequence>MEHVPNHFSEAFFKMAYVTSLFARKMVAAAGTGIAPKAALASVGLDDDAPWDPKVMIPAVAYYELLENMAKKVDVTELPVHVGASMRCDDYGALGLAWKAAPTLSGSCARIERYARLWTGVVSYELREGGPNQTLFILHRTGERRLGLRLSNEATLASVVSLCRQVCSVPFSPVEVFMQHAAPKSKAYHEDWFGCPVTFEADLDAVVISNEAMERPNILGDAGISRYLISHLEAELSEFNSPPPLVTQAKEAIAQSLNQGAPRMTDIAKGLGLSARSFHRRLSEHGLSFQTLTEETRRELAEGLLRDEQYSLADIAFLTGFSEQSSFTRAFKRWLGKTPATYRKSHK</sequence>
<evidence type="ECO:0000259" key="4">
    <source>
        <dbReference type="PROSITE" id="PS01124"/>
    </source>
</evidence>
<dbReference type="SMART" id="SM00342">
    <property type="entry name" value="HTH_ARAC"/>
    <property type="match status" value="1"/>
</dbReference>
<evidence type="ECO:0000256" key="1">
    <source>
        <dbReference type="ARBA" id="ARBA00023015"/>
    </source>
</evidence>
<dbReference type="Pfam" id="PF12833">
    <property type="entry name" value="HTH_18"/>
    <property type="match status" value="1"/>
</dbReference>
<evidence type="ECO:0000256" key="3">
    <source>
        <dbReference type="ARBA" id="ARBA00023163"/>
    </source>
</evidence>
<dbReference type="Gene3D" id="1.10.10.60">
    <property type="entry name" value="Homeodomain-like"/>
    <property type="match status" value="1"/>
</dbReference>
<feature type="domain" description="HTH araC/xylS-type" evidence="4">
    <location>
        <begin position="247"/>
        <end position="345"/>
    </location>
</feature>
<dbReference type="EMBL" id="FXYH01000012">
    <property type="protein sequence ID" value="SMX46047.1"/>
    <property type="molecule type" value="Genomic_DNA"/>
</dbReference>
<dbReference type="PANTHER" id="PTHR47894">
    <property type="entry name" value="HTH-TYPE TRANSCRIPTIONAL REGULATOR GADX"/>
    <property type="match status" value="1"/>
</dbReference>
<dbReference type="PRINTS" id="PR00032">
    <property type="entry name" value="HTHARAC"/>
</dbReference>
<name>A0A238KTK7_9RHOB</name>
<dbReference type="SUPFAM" id="SSF46689">
    <property type="entry name" value="Homeodomain-like"/>
    <property type="match status" value="1"/>
</dbReference>
<reference evidence="5 6" key="1">
    <citation type="submission" date="2017-05" db="EMBL/GenBank/DDBJ databases">
        <authorList>
            <person name="Song R."/>
            <person name="Chenine A.L."/>
            <person name="Ruprecht R.M."/>
        </authorList>
    </citation>
    <scope>NUCLEOTIDE SEQUENCE [LARGE SCALE GENOMIC DNA]</scope>
    <source>
        <strain evidence="5 6">CECT 8663</strain>
    </source>
</reference>
<dbReference type="InterPro" id="IPR018060">
    <property type="entry name" value="HTH_AraC"/>
</dbReference>
<proteinExistence type="predicted"/>
<dbReference type="InterPro" id="IPR009057">
    <property type="entry name" value="Homeodomain-like_sf"/>
</dbReference>
<dbReference type="InterPro" id="IPR020449">
    <property type="entry name" value="Tscrpt_reg_AraC-type_HTH"/>
</dbReference>
<dbReference type="GO" id="GO:0003700">
    <property type="term" value="F:DNA-binding transcription factor activity"/>
    <property type="evidence" value="ECO:0007669"/>
    <property type="project" value="InterPro"/>
</dbReference>
<keyword evidence="3" id="KW-0804">Transcription</keyword>
<dbReference type="PROSITE" id="PS01124">
    <property type="entry name" value="HTH_ARAC_FAMILY_2"/>
    <property type="match status" value="1"/>
</dbReference>
<keyword evidence="2" id="KW-0238">DNA-binding</keyword>
<dbReference type="Pfam" id="PF12625">
    <property type="entry name" value="Arabinose_bd"/>
    <property type="match status" value="1"/>
</dbReference>
<dbReference type="GO" id="GO:0005829">
    <property type="term" value="C:cytosol"/>
    <property type="evidence" value="ECO:0007669"/>
    <property type="project" value="TreeGrafter"/>
</dbReference>
<dbReference type="InterPro" id="IPR032687">
    <property type="entry name" value="AraC-type_N"/>
</dbReference>
<dbReference type="AlphaFoldDB" id="A0A238KTK7"/>